<proteinExistence type="predicted"/>
<dbReference type="Proteomes" id="UP000293952">
    <property type="component" value="Unassembled WGS sequence"/>
</dbReference>
<name>A0A4Q4KRW3_9FLAO</name>
<dbReference type="EMBL" id="SETE01000002">
    <property type="protein sequence ID" value="RYM34759.1"/>
    <property type="molecule type" value="Genomic_DNA"/>
</dbReference>
<evidence type="ECO:0000313" key="1">
    <source>
        <dbReference type="EMBL" id="RYM34759.1"/>
    </source>
</evidence>
<dbReference type="AlphaFoldDB" id="A0A4Q4KRW3"/>
<protein>
    <submittedName>
        <fullName evidence="1">Uncharacterized protein</fullName>
    </submittedName>
</protein>
<reference evidence="1 2" key="1">
    <citation type="submission" date="2019-02" db="EMBL/GenBank/DDBJ databases">
        <title>Genome sequence of the sea-ice species Brumimicrobium glaciale.</title>
        <authorList>
            <person name="Bowman J.P."/>
        </authorList>
    </citation>
    <scope>NUCLEOTIDE SEQUENCE [LARGE SCALE GENOMIC DNA]</scope>
    <source>
        <strain evidence="1 2">IC156</strain>
    </source>
</reference>
<evidence type="ECO:0000313" key="2">
    <source>
        <dbReference type="Proteomes" id="UP000293952"/>
    </source>
</evidence>
<comment type="caution">
    <text evidence="1">The sequence shown here is derived from an EMBL/GenBank/DDBJ whole genome shotgun (WGS) entry which is preliminary data.</text>
</comment>
<accession>A0A4Q4KRW3</accession>
<keyword evidence="2" id="KW-1185">Reference proteome</keyword>
<sequence>MDIDSLTLEYYADKPKYNRLSENDTFFKAKENNKIYVVLKSYTENTVTIGEKISFDVSEINKQDSLTMEKVLKMLDSLNKE</sequence>
<gene>
    <name evidence="1" type="ORF">ERX46_05130</name>
</gene>
<organism evidence="1 2">
    <name type="scientific">Brumimicrobium glaciale</name>
    <dbReference type="NCBI Taxonomy" id="200475"/>
    <lineage>
        <taxon>Bacteria</taxon>
        <taxon>Pseudomonadati</taxon>
        <taxon>Bacteroidota</taxon>
        <taxon>Flavobacteriia</taxon>
        <taxon>Flavobacteriales</taxon>
        <taxon>Crocinitomicaceae</taxon>
        <taxon>Brumimicrobium</taxon>
    </lineage>
</organism>
<dbReference type="RefSeq" id="WP_130092768.1">
    <property type="nucleotide sequence ID" value="NZ_SETE01000002.1"/>
</dbReference>